<proteinExistence type="predicted"/>
<dbReference type="RefSeq" id="WP_188314270.1">
    <property type="nucleotide sequence ID" value="NZ_JABTCG010000003.1"/>
</dbReference>
<feature type="signal peptide" evidence="2">
    <location>
        <begin position="1"/>
        <end position="22"/>
    </location>
</feature>
<feature type="domain" description="EF-hand" evidence="3">
    <location>
        <begin position="68"/>
        <end position="91"/>
    </location>
</feature>
<evidence type="ECO:0000256" key="2">
    <source>
        <dbReference type="SAM" id="SignalP"/>
    </source>
</evidence>
<dbReference type="InterPro" id="IPR011992">
    <property type="entry name" value="EF-hand-dom_pair"/>
</dbReference>
<dbReference type="Gene3D" id="1.10.238.10">
    <property type="entry name" value="EF-hand"/>
    <property type="match status" value="1"/>
</dbReference>
<feature type="chain" id="PRO_5045401307" evidence="2">
    <location>
        <begin position="23"/>
        <end position="91"/>
    </location>
</feature>
<feature type="region of interest" description="Disordered" evidence="1">
    <location>
        <begin position="69"/>
        <end position="91"/>
    </location>
</feature>
<organism evidence="4 5">
    <name type="scientific">Maribacter arenosus</name>
    <dbReference type="NCBI Taxonomy" id="1854708"/>
    <lineage>
        <taxon>Bacteria</taxon>
        <taxon>Pseudomonadati</taxon>
        <taxon>Bacteroidota</taxon>
        <taxon>Flavobacteriia</taxon>
        <taxon>Flavobacteriales</taxon>
        <taxon>Flavobacteriaceae</taxon>
        <taxon>Maribacter</taxon>
    </lineage>
</organism>
<evidence type="ECO:0000259" key="3">
    <source>
        <dbReference type="PROSITE" id="PS50222"/>
    </source>
</evidence>
<comment type="caution">
    <text evidence="4">The sequence shown here is derived from an EMBL/GenBank/DDBJ whole genome shotgun (WGS) entry which is preliminary data.</text>
</comment>
<feature type="compositionally biased region" description="Basic and acidic residues" evidence="1">
    <location>
        <begin position="75"/>
        <end position="85"/>
    </location>
</feature>
<gene>
    <name evidence="4" type="ORF">HPE63_10775</name>
</gene>
<dbReference type="PROSITE" id="PS50222">
    <property type="entry name" value="EF_HAND_2"/>
    <property type="match status" value="2"/>
</dbReference>
<accession>A0ABR7VBW6</accession>
<keyword evidence="2" id="KW-0732">Signal</keyword>
<evidence type="ECO:0000256" key="1">
    <source>
        <dbReference type="SAM" id="MobiDB-lite"/>
    </source>
</evidence>
<dbReference type="InterPro" id="IPR002048">
    <property type="entry name" value="EF_hand_dom"/>
</dbReference>
<protein>
    <submittedName>
        <fullName evidence="4">EF-hand domain-containing protein</fullName>
    </submittedName>
</protein>
<keyword evidence="5" id="KW-1185">Reference proteome</keyword>
<evidence type="ECO:0000313" key="4">
    <source>
        <dbReference type="EMBL" id="MBD0851154.1"/>
    </source>
</evidence>
<dbReference type="PROSITE" id="PS51257">
    <property type="entry name" value="PROKAR_LIPOPROTEIN"/>
    <property type="match status" value="1"/>
</dbReference>
<feature type="domain" description="EF-hand" evidence="3">
    <location>
        <begin position="32"/>
        <end position="67"/>
    </location>
</feature>
<reference evidence="4 5" key="1">
    <citation type="submission" date="2020-05" db="EMBL/GenBank/DDBJ databases">
        <title>The draft genome sequence of Maribacter arenosus CAU 1321.</title>
        <authorList>
            <person name="Mu L."/>
        </authorList>
    </citation>
    <scope>NUCLEOTIDE SEQUENCE [LARGE SCALE GENOMIC DNA]</scope>
    <source>
        <strain evidence="4 5">CAU 1321</strain>
    </source>
</reference>
<name>A0ABR7VBW6_9FLAO</name>
<sequence>MKTKAILLSITASTLFAVSCNAQSSNNRQNKQEPPTVDEIFEQMDKDEDGKLSKKEIKGPLKNNFAKIDTDEDGFLSKEEVEKAPKPKGRK</sequence>
<evidence type="ECO:0000313" key="5">
    <source>
        <dbReference type="Proteomes" id="UP000598350"/>
    </source>
</evidence>
<dbReference type="PROSITE" id="PS00018">
    <property type="entry name" value="EF_HAND_1"/>
    <property type="match status" value="2"/>
</dbReference>
<dbReference type="Proteomes" id="UP000598350">
    <property type="component" value="Unassembled WGS sequence"/>
</dbReference>
<dbReference type="SUPFAM" id="SSF47473">
    <property type="entry name" value="EF-hand"/>
    <property type="match status" value="1"/>
</dbReference>
<dbReference type="EMBL" id="JABTCG010000003">
    <property type="protein sequence ID" value="MBD0851154.1"/>
    <property type="molecule type" value="Genomic_DNA"/>
</dbReference>
<dbReference type="InterPro" id="IPR018247">
    <property type="entry name" value="EF_Hand_1_Ca_BS"/>
</dbReference>
<dbReference type="Pfam" id="PF13202">
    <property type="entry name" value="EF-hand_5"/>
    <property type="match status" value="2"/>
</dbReference>